<evidence type="ECO:0000256" key="5">
    <source>
        <dbReference type="ARBA" id="ARBA00022827"/>
    </source>
</evidence>
<keyword evidence="4" id="KW-0479">Metal-binding</keyword>
<evidence type="ECO:0000256" key="4">
    <source>
        <dbReference type="ARBA" id="ARBA00022723"/>
    </source>
</evidence>
<keyword evidence="7" id="KW-0408">Iron</keyword>
<dbReference type="Proteomes" id="UP001379949">
    <property type="component" value="Unassembled WGS sequence"/>
</dbReference>
<dbReference type="InterPro" id="IPR050415">
    <property type="entry name" value="MRET"/>
</dbReference>
<feature type="transmembrane region" description="Helical" evidence="10">
    <location>
        <begin position="138"/>
        <end position="157"/>
    </location>
</feature>
<dbReference type="Pfam" id="PF00175">
    <property type="entry name" value="NAD_binding_1"/>
    <property type="match status" value="1"/>
</dbReference>
<evidence type="ECO:0000256" key="3">
    <source>
        <dbReference type="ARBA" id="ARBA00022714"/>
    </source>
</evidence>
<comment type="caution">
    <text evidence="12">The sequence shown here is derived from an EMBL/GenBank/DDBJ whole genome shotgun (WGS) entry which is preliminary data.</text>
</comment>
<comment type="cofactor">
    <cofactor evidence="9">
        <name>[2Fe-2S] cluster</name>
        <dbReference type="ChEBI" id="CHEBI:190135"/>
    </cofactor>
</comment>
<name>A0ABU9G612_9GAMM</name>
<dbReference type="RefSeq" id="WP_341567557.1">
    <property type="nucleotide sequence ID" value="NZ_JBAKAR010000010.1"/>
</dbReference>
<keyword evidence="10" id="KW-0472">Membrane</keyword>
<dbReference type="PRINTS" id="PR00371">
    <property type="entry name" value="FPNCR"/>
</dbReference>
<organism evidence="12 13">
    <name type="scientific">Marinomonas arenicola</name>
    <dbReference type="NCBI Taxonomy" id="569601"/>
    <lineage>
        <taxon>Bacteria</taxon>
        <taxon>Pseudomonadati</taxon>
        <taxon>Pseudomonadota</taxon>
        <taxon>Gammaproteobacteria</taxon>
        <taxon>Oceanospirillales</taxon>
        <taxon>Oceanospirillaceae</taxon>
        <taxon>Marinomonas</taxon>
    </lineage>
</organism>
<evidence type="ECO:0000256" key="9">
    <source>
        <dbReference type="ARBA" id="ARBA00034078"/>
    </source>
</evidence>
<feature type="transmembrane region" description="Helical" evidence="10">
    <location>
        <begin position="98"/>
        <end position="118"/>
    </location>
</feature>
<dbReference type="PRINTS" id="PR00410">
    <property type="entry name" value="PHEHYDRXLASE"/>
</dbReference>
<reference evidence="12 13" key="1">
    <citation type="submission" date="2024-02" db="EMBL/GenBank/DDBJ databases">
        <title>Bacteria isolated from the canopy kelp, Nereocystis luetkeana.</title>
        <authorList>
            <person name="Pfister C.A."/>
            <person name="Younker I.T."/>
            <person name="Light S.H."/>
        </authorList>
    </citation>
    <scope>NUCLEOTIDE SEQUENCE [LARGE SCALE GENOMIC DNA]</scope>
    <source>
        <strain evidence="12 13">TI.4.07</strain>
    </source>
</reference>
<dbReference type="PROSITE" id="PS51384">
    <property type="entry name" value="FAD_FR"/>
    <property type="match status" value="1"/>
</dbReference>
<dbReference type="SUPFAM" id="SSF52343">
    <property type="entry name" value="Ferredoxin reductase-like, C-terminal NADP-linked domain"/>
    <property type="match status" value="1"/>
</dbReference>
<evidence type="ECO:0000313" key="13">
    <source>
        <dbReference type="Proteomes" id="UP001379949"/>
    </source>
</evidence>
<keyword evidence="6" id="KW-0560">Oxidoreductase</keyword>
<dbReference type="Pfam" id="PF08022">
    <property type="entry name" value="FAD_binding_8"/>
    <property type="match status" value="1"/>
</dbReference>
<feature type="domain" description="FAD-binding FR-type" evidence="11">
    <location>
        <begin position="226"/>
        <end position="325"/>
    </location>
</feature>
<dbReference type="PANTHER" id="PTHR47354">
    <property type="entry name" value="NADH OXIDOREDUCTASE HCR"/>
    <property type="match status" value="1"/>
</dbReference>
<evidence type="ECO:0000256" key="7">
    <source>
        <dbReference type="ARBA" id="ARBA00023004"/>
    </source>
</evidence>
<evidence type="ECO:0000259" key="11">
    <source>
        <dbReference type="PROSITE" id="PS51384"/>
    </source>
</evidence>
<keyword evidence="5" id="KW-0274">FAD</keyword>
<evidence type="ECO:0000256" key="2">
    <source>
        <dbReference type="ARBA" id="ARBA00022630"/>
    </source>
</evidence>
<gene>
    <name evidence="12" type="ORF">V6242_12290</name>
</gene>
<evidence type="ECO:0000256" key="6">
    <source>
        <dbReference type="ARBA" id="ARBA00023002"/>
    </source>
</evidence>
<keyword evidence="8" id="KW-0411">Iron-sulfur</keyword>
<keyword evidence="2" id="KW-0285">Flavoprotein</keyword>
<evidence type="ECO:0000313" key="12">
    <source>
        <dbReference type="EMBL" id="MEL0613926.1"/>
    </source>
</evidence>
<dbReference type="InterPro" id="IPR017938">
    <property type="entry name" value="Riboflavin_synthase-like_b-brl"/>
</dbReference>
<evidence type="ECO:0000256" key="10">
    <source>
        <dbReference type="SAM" id="Phobius"/>
    </source>
</evidence>
<feature type="transmembrane region" description="Helical" evidence="10">
    <location>
        <begin position="53"/>
        <end position="77"/>
    </location>
</feature>
<sequence length="461" mass="52466">MASLLENRILASFSQFIKQKTYPTQGWLTIQFALLVLIPYVFLAILPMDNKGIYVEILSFLNLVMMLSMMLQFPLAARLKHAKLFSRIDWNMQQHKRMGKWIGVFFFLHPLLILLPKWLLSGADLRLSIIESITAPRLLTGIIAWVLLAVWVLSSIYKNKLPIAYDKWKLWHTAGFMVVLILATWHITQVGSHGQFGQYINLLWWSACFLSLAFTVYGYAIKPKLLSQHACTLVSREKVSFNDWLITLKNHSAFTFQPGQFVWLSTKTSAYELDYHPFSIASTPRSLPNLSFVIRELGDYTRSLEQLKPGQAVFVDGPYGNMTLAANDASNAIILIASGVGIAPIIGLLRALAEANDPRPIRLIYGNRTYSQMLFTEELAHFENTLNNFKTRFVCYLPSTFAIYYQGFIDQTCLQSALQDVPVETSSVYLCGSDIAVKNIRKGLKQFPIPVRNIHFEQLSF</sequence>
<keyword evidence="3" id="KW-0001">2Fe-2S</keyword>
<dbReference type="Gene3D" id="3.40.50.80">
    <property type="entry name" value="Nucleotide-binding domain of ferredoxin-NADP reductase (FNR) module"/>
    <property type="match status" value="1"/>
</dbReference>
<dbReference type="InterPro" id="IPR013112">
    <property type="entry name" value="FAD-bd_8"/>
</dbReference>
<accession>A0ABU9G612</accession>
<dbReference type="EMBL" id="JBAKAR010000010">
    <property type="protein sequence ID" value="MEL0613926.1"/>
    <property type="molecule type" value="Genomic_DNA"/>
</dbReference>
<evidence type="ECO:0000256" key="8">
    <source>
        <dbReference type="ARBA" id="ARBA00023014"/>
    </source>
</evidence>
<protein>
    <submittedName>
        <fullName evidence="12">FAD-binding oxidoreductase</fullName>
    </submittedName>
</protein>
<dbReference type="Gene3D" id="2.40.30.10">
    <property type="entry name" value="Translation factors"/>
    <property type="match status" value="1"/>
</dbReference>
<keyword evidence="13" id="KW-1185">Reference proteome</keyword>
<feature type="transmembrane region" description="Helical" evidence="10">
    <location>
        <begin position="169"/>
        <end position="187"/>
    </location>
</feature>
<dbReference type="InterPro" id="IPR017927">
    <property type="entry name" value="FAD-bd_FR_type"/>
</dbReference>
<proteinExistence type="predicted"/>
<dbReference type="PANTHER" id="PTHR47354:SF8">
    <property type="entry name" value="1,2-PHENYLACETYL-COA EPOXIDASE, SUBUNIT E"/>
    <property type="match status" value="1"/>
</dbReference>
<feature type="transmembrane region" description="Helical" evidence="10">
    <location>
        <begin position="332"/>
        <end position="353"/>
    </location>
</feature>
<comment type="cofactor">
    <cofactor evidence="1">
        <name>FAD</name>
        <dbReference type="ChEBI" id="CHEBI:57692"/>
    </cofactor>
</comment>
<keyword evidence="10" id="KW-1133">Transmembrane helix</keyword>
<feature type="transmembrane region" description="Helical" evidence="10">
    <location>
        <begin position="27"/>
        <end position="47"/>
    </location>
</feature>
<feature type="transmembrane region" description="Helical" evidence="10">
    <location>
        <begin position="199"/>
        <end position="220"/>
    </location>
</feature>
<dbReference type="InterPro" id="IPR001709">
    <property type="entry name" value="Flavoprot_Pyr_Nucl_cyt_Rdtase"/>
</dbReference>
<dbReference type="InterPro" id="IPR039261">
    <property type="entry name" value="FNR_nucleotide-bd"/>
</dbReference>
<keyword evidence="10" id="KW-0812">Transmembrane</keyword>
<evidence type="ECO:0000256" key="1">
    <source>
        <dbReference type="ARBA" id="ARBA00001974"/>
    </source>
</evidence>
<dbReference type="SUPFAM" id="SSF63380">
    <property type="entry name" value="Riboflavin synthase domain-like"/>
    <property type="match status" value="1"/>
</dbReference>
<dbReference type="InterPro" id="IPR001433">
    <property type="entry name" value="OxRdtase_FAD/NAD-bd"/>
</dbReference>